<gene>
    <name evidence="3" type="ORF">BW47_08530</name>
</gene>
<name>A0ABN4UZF9_9BACT</name>
<dbReference type="PANTHER" id="PTHR43022:SF1">
    <property type="entry name" value="PROTEIN SMF"/>
    <property type="match status" value="1"/>
</dbReference>
<dbReference type="SUPFAM" id="SSF102405">
    <property type="entry name" value="MCP/YpsA-like"/>
    <property type="match status" value="1"/>
</dbReference>
<feature type="domain" description="Smf/DprA SLOG" evidence="2">
    <location>
        <begin position="48"/>
        <end position="250"/>
    </location>
</feature>
<evidence type="ECO:0000313" key="4">
    <source>
        <dbReference type="Proteomes" id="UP000185490"/>
    </source>
</evidence>
<evidence type="ECO:0000259" key="2">
    <source>
        <dbReference type="Pfam" id="PF02481"/>
    </source>
</evidence>
<sequence>MDLRIAIWHYLGHSLKEIRKKLALVKQVEKDELYFKLKSWLSKEGNFLVTYFDEDYPESLKNIWNPPVVLFGKGNKELLSKKSFAIVGTRLPTEYGRKVAYSFSKRLSSYFVIVSGMARGIDAFAHKNARETIAVLGNGVDYCYPKENRELYLKIIKEGCVVSEYLPWERPRRDNFRARNRIIAGISEGVLIVEGKLKSGTMITANYALDFGKDVFCVPGNIYSENSQTPNFLIKNGAFLVTNPDDIVEYYFMRGVLYGSNKKY</sequence>
<dbReference type="RefSeq" id="WP_012057812.1">
    <property type="nucleotide sequence ID" value="NZ_CP007389.1"/>
</dbReference>
<dbReference type="PANTHER" id="PTHR43022">
    <property type="entry name" value="PROTEIN SMF"/>
    <property type="match status" value="1"/>
</dbReference>
<dbReference type="Pfam" id="PF02481">
    <property type="entry name" value="DNA_processg_A"/>
    <property type="match status" value="1"/>
</dbReference>
<dbReference type="Gene3D" id="3.40.50.450">
    <property type="match status" value="1"/>
</dbReference>
<accession>A0ABN4UZF9</accession>
<evidence type="ECO:0000256" key="1">
    <source>
        <dbReference type="ARBA" id="ARBA00006525"/>
    </source>
</evidence>
<reference evidence="3 4" key="1">
    <citation type="submission" date="2014-02" db="EMBL/GenBank/DDBJ databases">
        <title>Diversity of Thermotogales isolates from hydrothermal vents.</title>
        <authorList>
            <person name="Haverkamp T.H.A."/>
            <person name="Lossouarn J."/>
            <person name="Geslin C."/>
            <person name="Nesbo C.L."/>
        </authorList>
    </citation>
    <scope>NUCLEOTIDE SEQUENCE [LARGE SCALE GENOMIC DNA]</scope>
    <source>
        <strain evidence="3 4">431</strain>
    </source>
</reference>
<proteinExistence type="inferred from homology"/>
<dbReference type="EMBL" id="CP007389">
    <property type="protein sequence ID" value="APT74512.1"/>
    <property type="molecule type" value="Genomic_DNA"/>
</dbReference>
<organism evidence="3 4">
    <name type="scientific">Thermosipho melanesiensis</name>
    <dbReference type="NCBI Taxonomy" id="46541"/>
    <lineage>
        <taxon>Bacteria</taxon>
        <taxon>Thermotogati</taxon>
        <taxon>Thermotogota</taxon>
        <taxon>Thermotogae</taxon>
        <taxon>Thermotogales</taxon>
        <taxon>Fervidobacteriaceae</taxon>
        <taxon>Thermosipho</taxon>
    </lineage>
</organism>
<dbReference type="InterPro" id="IPR057666">
    <property type="entry name" value="DrpA_SLOG"/>
</dbReference>
<protein>
    <submittedName>
        <fullName evidence="3">DNA processing protein DprA</fullName>
    </submittedName>
</protein>
<comment type="similarity">
    <text evidence="1">Belongs to the DprA/Smf family.</text>
</comment>
<dbReference type="InterPro" id="IPR003488">
    <property type="entry name" value="DprA"/>
</dbReference>
<evidence type="ECO:0000313" key="3">
    <source>
        <dbReference type="EMBL" id="APT74512.1"/>
    </source>
</evidence>
<dbReference type="Proteomes" id="UP000185490">
    <property type="component" value="Chromosome"/>
</dbReference>
<dbReference type="NCBIfam" id="TIGR00732">
    <property type="entry name" value="dprA"/>
    <property type="match status" value="1"/>
</dbReference>
<keyword evidence="4" id="KW-1185">Reference proteome</keyword>